<sequence>MGAELSSLRIHGGLRQVFRHWDVRDVYVVRKKYQLLTLRYCVTMQQLAQVLGRQLPDPLVTLCFNVFAPTRVRAMPIVPVIDMMEVFVCLILLCQATMSQRVAFLFDMLDAQNKCHLSSSDLFLLFQAAARSIVKMTNASSAVLVDNTIQAFVERGMAVDQKRKDAIDKLTFCSWILSNSALLTILKACTGEDLPKLYVAFEKESNCVGYIEFDFYNELHSVSLEHFRGLVKSQISSIPCDYVFLNHGRTIPRAKESDVKAWDIIPFAIRGTPGHLWHRDTIEYATKDKLEPRDMTSSRTLWRLCESWCGEWIINQAALEHPSRTHVVHKLRKQKKKSMQGLVVKDTQGRILSQNPVFSSIQAKLRLIAMETQLQSDVAIPSTILVERRVHPSRYYSRIIGTNATTPTTGEWHVVDGNSVLTHSSRFKPLSSIALQPDQVQVFPIIWLRPLQPRELSPLFDIPITRTECLLDLFKAMLPILIDKRLLNQQDCMGRTLLHYAALFGHSRFIDVLLLERVLVDIFDCQRNTPLHLAASRGRLKAVTLLLAHDASTSALNIHGQNPLHLALYHVEKRYDISTGIFSKYSKGEQVVDLLWDRTPSALWFMPDAYGHTVHELESDIFGSIFDAARAGLVPRIHHLIEMKKVFDLNVQMEILKTTALIEAAERGRHNVVDYLVRQGADVFRQNLRGATALHKAAARGFERITECLIHRYPTLASLQDSN</sequence>
<dbReference type="SMART" id="SM00248">
    <property type="entry name" value="ANK"/>
    <property type="match status" value="5"/>
</dbReference>
<evidence type="ECO:0000313" key="5">
    <source>
        <dbReference type="Proteomes" id="UP000243217"/>
    </source>
</evidence>
<dbReference type="PANTHER" id="PTHR24171">
    <property type="entry name" value="ANKYRIN REPEAT DOMAIN-CONTAINING PROTEIN 39-RELATED"/>
    <property type="match status" value="1"/>
</dbReference>
<reference evidence="4 5" key="1">
    <citation type="journal article" date="2014" name="Genome Biol. Evol.">
        <title>The secreted proteins of Achlya hypogyna and Thraustotheca clavata identify the ancestral oomycete secretome and reveal gene acquisitions by horizontal gene transfer.</title>
        <authorList>
            <person name="Misner I."/>
            <person name="Blouin N."/>
            <person name="Leonard G."/>
            <person name="Richards T.A."/>
            <person name="Lane C.E."/>
        </authorList>
    </citation>
    <scope>NUCLEOTIDE SEQUENCE [LARGE SCALE GENOMIC DNA]</scope>
    <source>
        <strain evidence="4 5">ATCC 34112</strain>
    </source>
</reference>
<evidence type="ECO:0000256" key="1">
    <source>
        <dbReference type="ARBA" id="ARBA00022737"/>
    </source>
</evidence>
<dbReference type="Gene3D" id="1.25.40.20">
    <property type="entry name" value="Ankyrin repeat-containing domain"/>
    <property type="match status" value="2"/>
</dbReference>
<gene>
    <name evidence="4" type="ORF">THRCLA_10638</name>
</gene>
<dbReference type="Pfam" id="PF00023">
    <property type="entry name" value="Ank"/>
    <property type="match status" value="1"/>
</dbReference>
<dbReference type="AlphaFoldDB" id="A0A1V9YJ80"/>
<feature type="non-terminal residue" evidence="4">
    <location>
        <position position="723"/>
    </location>
</feature>
<feature type="repeat" description="ANK" evidence="3">
    <location>
        <begin position="526"/>
        <end position="558"/>
    </location>
</feature>
<keyword evidence="1" id="KW-0677">Repeat</keyword>
<name>A0A1V9YJ80_9STRA</name>
<dbReference type="Pfam" id="PF12796">
    <property type="entry name" value="Ank_2"/>
    <property type="match status" value="2"/>
</dbReference>
<dbReference type="SUPFAM" id="SSF48403">
    <property type="entry name" value="Ankyrin repeat"/>
    <property type="match status" value="1"/>
</dbReference>
<dbReference type="OrthoDB" id="74962at2759"/>
<feature type="repeat" description="ANK" evidence="3">
    <location>
        <begin position="656"/>
        <end position="688"/>
    </location>
</feature>
<accession>A0A1V9YJ80</accession>
<dbReference type="Gene3D" id="1.10.238.10">
    <property type="entry name" value="EF-hand"/>
    <property type="match status" value="1"/>
</dbReference>
<evidence type="ECO:0000313" key="4">
    <source>
        <dbReference type="EMBL" id="OQR85737.1"/>
    </source>
</evidence>
<dbReference type="EMBL" id="JNBS01003658">
    <property type="protein sequence ID" value="OQR85737.1"/>
    <property type="molecule type" value="Genomic_DNA"/>
</dbReference>
<dbReference type="InterPro" id="IPR036770">
    <property type="entry name" value="Ankyrin_rpt-contain_sf"/>
</dbReference>
<organism evidence="4 5">
    <name type="scientific">Thraustotheca clavata</name>
    <dbReference type="NCBI Taxonomy" id="74557"/>
    <lineage>
        <taxon>Eukaryota</taxon>
        <taxon>Sar</taxon>
        <taxon>Stramenopiles</taxon>
        <taxon>Oomycota</taxon>
        <taxon>Saprolegniomycetes</taxon>
        <taxon>Saprolegniales</taxon>
        <taxon>Achlyaceae</taxon>
        <taxon>Thraustotheca</taxon>
    </lineage>
</organism>
<keyword evidence="5" id="KW-1185">Reference proteome</keyword>
<feature type="repeat" description="ANK" evidence="3">
    <location>
        <begin position="493"/>
        <end position="525"/>
    </location>
</feature>
<protein>
    <submittedName>
        <fullName evidence="4">Uncharacterized protein</fullName>
    </submittedName>
</protein>
<evidence type="ECO:0000256" key="3">
    <source>
        <dbReference type="PROSITE-ProRule" id="PRU00023"/>
    </source>
</evidence>
<proteinExistence type="predicted"/>
<dbReference type="InterPro" id="IPR002110">
    <property type="entry name" value="Ankyrin_rpt"/>
</dbReference>
<keyword evidence="2 3" id="KW-0040">ANK repeat</keyword>
<dbReference type="PROSITE" id="PS50088">
    <property type="entry name" value="ANK_REPEAT"/>
    <property type="match status" value="3"/>
</dbReference>
<evidence type="ECO:0000256" key="2">
    <source>
        <dbReference type="ARBA" id="ARBA00023043"/>
    </source>
</evidence>
<comment type="caution">
    <text evidence="4">The sequence shown here is derived from an EMBL/GenBank/DDBJ whole genome shotgun (WGS) entry which is preliminary data.</text>
</comment>
<dbReference type="Proteomes" id="UP000243217">
    <property type="component" value="Unassembled WGS sequence"/>
</dbReference>
<dbReference type="STRING" id="74557.A0A1V9YJ80"/>
<dbReference type="PROSITE" id="PS50297">
    <property type="entry name" value="ANK_REP_REGION"/>
    <property type="match status" value="1"/>
</dbReference>